<reference evidence="2" key="1">
    <citation type="submission" date="2016-12" db="EMBL/GenBank/DDBJ databases">
        <authorList>
            <person name="Varghese N."/>
            <person name="Submissions S."/>
        </authorList>
    </citation>
    <scope>NUCLEOTIDE SEQUENCE [LARGE SCALE GENOMIC DNA]</scope>
    <source>
        <strain evidence="2">DSM 16779</strain>
    </source>
</reference>
<gene>
    <name evidence="1" type="ORF">SAMN05421769_2675</name>
</gene>
<dbReference type="Proteomes" id="UP000184782">
    <property type="component" value="Unassembled WGS sequence"/>
</dbReference>
<name>A0A1N6HMV8_9FLAO</name>
<dbReference type="AlphaFoldDB" id="A0A1N6HMV8"/>
<organism evidence="1 2">
    <name type="scientific">Chryseobacterium scophthalmum</name>
    <dbReference type="NCBI Taxonomy" id="59733"/>
    <lineage>
        <taxon>Bacteria</taxon>
        <taxon>Pseudomonadati</taxon>
        <taxon>Bacteroidota</taxon>
        <taxon>Flavobacteriia</taxon>
        <taxon>Flavobacteriales</taxon>
        <taxon>Weeksellaceae</taxon>
        <taxon>Chryseobacterium group</taxon>
        <taxon>Chryseobacterium</taxon>
    </lineage>
</organism>
<proteinExistence type="predicted"/>
<protein>
    <submittedName>
        <fullName evidence="1">Uncharacterized protein</fullName>
    </submittedName>
</protein>
<evidence type="ECO:0000313" key="1">
    <source>
        <dbReference type="EMBL" id="SIO21066.1"/>
    </source>
</evidence>
<dbReference type="STRING" id="59733.SAMN05421769_2675"/>
<evidence type="ECO:0000313" key="2">
    <source>
        <dbReference type="Proteomes" id="UP000184782"/>
    </source>
</evidence>
<sequence>MENDLKIKILTKNNGEKVSLNNIPINVAYELY</sequence>
<dbReference type="EMBL" id="FSRQ01000002">
    <property type="protein sequence ID" value="SIO21066.1"/>
    <property type="molecule type" value="Genomic_DNA"/>
</dbReference>
<keyword evidence="2" id="KW-1185">Reference proteome</keyword>
<accession>A0A1N6HMV8</accession>